<keyword evidence="6" id="KW-0460">Magnesium</keyword>
<dbReference type="SUPFAM" id="SSF63882">
    <property type="entry name" value="MoeA N-terminal region -like"/>
    <property type="match status" value="1"/>
</dbReference>
<evidence type="ECO:0000256" key="5">
    <source>
        <dbReference type="ARBA" id="ARBA00047317"/>
    </source>
</evidence>
<dbReference type="UniPathway" id="UPA00344"/>
<dbReference type="EMBL" id="LT907975">
    <property type="protein sequence ID" value="SOB59181.1"/>
    <property type="molecule type" value="Genomic_DNA"/>
</dbReference>
<dbReference type="EC" id="2.10.1.1" evidence="6"/>
<evidence type="ECO:0000256" key="6">
    <source>
        <dbReference type="RuleBase" id="RU365090"/>
    </source>
</evidence>
<dbReference type="CDD" id="cd00887">
    <property type="entry name" value="MoeA"/>
    <property type="match status" value="1"/>
</dbReference>
<dbReference type="KEGG" id="pprf:DPRO_2275"/>
<evidence type="ECO:0000256" key="4">
    <source>
        <dbReference type="ARBA" id="ARBA00023150"/>
    </source>
</evidence>
<organism evidence="8 9">
    <name type="scientific">Pseudodesulfovibrio profundus</name>
    <dbReference type="NCBI Taxonomy" id="57320"/>
    <lineage>
        <taxon>Bacteria</taxon>
        <taxon>Pseudomonadati</taxon>
        <taxon>Thermodesulfobacteriota</taxon>
        <taxon>Desulfovibrionia</taxon>
        <taxon>Desulfovibrionales</taxon>
        <taxon>Desulfovibrionaceae</taxon>
    </lineage>
</organism>
<evidence type="ECO:0000256" key="2">
    <source>
        <dbReference type="ARBA" id="ARBA00005046"/>
    </source>
</evidence>
<dbReference type="Pfam" id="PF03453">
    <property type="entry name" value="MoeA_N"/>
    <property type="match status" value="1"/>
</dbReference>
<dbReference type="PANTHER" id="PTHR10192:SF5">
    <property type="entry name" value="GEPHYRIN"/>
    <property type="match status" value="1"/>
</dbReference>
<comment type="catalytic activity">
    <reaction evidence="5">
        <text>adenylyl-molybdopterin + molybdate = Mo-molybdopterin + AMP + H(+)</text>
        <dbReference type="Rhea" id="RHEA:35047"/>
        <dbReference type="ChEBI" id="CHEBI:15378"/>
        <dbReference type="ChEBI" id="CHEBI:36264"/>
        <dbReference type="ChEBI" id="CHEBI:62727"/>
        <dbReference type="ChEBI" id="CHEBI:71302"/>
        <dbReference type="ChEBI" id="CHEBI:456215"/>
        <dbReference type="EC" id="2.10.1.1"/>
    </reaction>
</comment>
<dbReference type="InterPro" id="IPR001453">
    <property type="entry name" value="MoaB/Mog_dom"/>
</dbReference>
<dbReference type="Pfam" id="PF00994">
    <property type="entry name" value="MoCF_biosynth"/>
    <property type="match status" value="1"/>
</dbReference>
<dbReference type="GO" id="GO:0046872">
    <property type="term" value="F:metal ion binding"/>
    <property type="evidence" value="ECO:0007669"/>
    <property type="project" value="UniProtKB-UniRule"/>
</dbReference>
<evidence type="ECO:0000256" key="1">
    <source>
        <dbReference type="ARBA" id="ARBA00002901"/>
    </source>
</evidence>
<dbReference type="InterPro" id="IPR038987">
    <property type="entry name" value="MoeA-like"/>
</dbReference>
<reference evidence="9" key="1">
    <citation type="submission" date="2017-09" db="EMBL/GenBank/DDBJ databases">
        <authorList>
            <person name="Regsiter A."/>
            <person name="William W."/>
        </authorList>
    </citation>
    <scope>NUCLEOTIDE SEQUENCE [LARGE SCALE GENOMIC DNA]</scope>
    <source>
        <strain evidence="9">500-1</strain>
    </source>
</reference>
<dbReference type="InterPro" id="IPR005110">
    <property type="entry name" value="MoeA_linker/N"/>
</dbReference>
<keyword evidence="6" id="KW-0479">Metal-binding</keyword>
<dbReference type="InterPro" id="IPR036135">
    <property type="entry name" value="MoeA_linker/N_sf"/>
</dbReference>
<dbReference type="InterPro" id="IPR036688">
    <property type="entry name" value="MoeA_C_domain_IV_sf"/>
</dbReference>
<keyword evidence="6" id="KW-0500">Molybdenum</keyword>
<comment type="pathway">
    <text evidence="2 6">Cofactor biosynthesis; molybdopterin biosynthesis.</text>
</comment>
<sequence length="408" mass="43468">MTESTVSRRRAHRRLLQSARPQEAVLVSPHEAVGRVAAQDVVAHCDVPEQACSVRDGFGVRSQDLQDAKPLNPISLKVTQTIRAEAVDVQPVKQGECARVLTGGMVPPGADAVLAEEDVEVTDDSIRVSAPVRLGWFIRKAGGEIAKGDVIAHAGEEITPQAAAVMMRTRINSIQVHTTPHVRIIALGSELSDPCCCGEEDCDGGRFPADNIVLTTGLLGRSGCEVVQSGVLPDNKARLTNVLSDPDLPEVVITTGGTGRSERDFARSCALEAGFKTVFDRLDIRPGRNMFAAHRGKTMLFCLPGPPAAVFACYHAVILPFLRHLRGFPEEQPVTARLEKGISARPGGEWLVTCGLYFKEGSLIAVPYVGKEVPPMLAIGRAKGVAVLSGGDSILPGGQVEIISPVFA</sequence>
<dbReference type="Gene3D" id="3.40.980.10">
    <property type="entry name" value="MoaB/Mog-like domain"/>
    <property type="match status" value="1"/>
</dbReference>
<comment type="similarity">
    <text evidence="3 6">Belongs to the MoeA family.</text>
</comment>
<dbReference type="Gene3D" id="3.90.105.10">
    <property type="entry name" value="Molybdopterin biosynthesis moea protein, domain 2"/>
    <property type="match status" value="1"/>
</dbReference>
<evidence type="ECO:0000313" key="9">
    <source>
        <dbReference type="Proteomes" id="UP000219215"/>
    </source>
</evidence>
<dbReference type="SUPFAM" id="SSF53218">
    <property type="entry name" value="Molybdenum cofactor biosynthesis proteins"/>
    <property type="match status" value="1"/>
</dbReference>
<dbReference type="PANTHER" id="PTHR10192">
    <property type="entry name" value="MOLYBDOPTERIN BIOSYNTHESIS PROTEIN"/>
    <property type="match status" value="1"/>
</dbReference>
<keyword evidence="9" id="KW-1185">Reference proteome</keyword>
<evidence type="ECO:0000259" key="7">
    <source>
        <dbReference type="SMART" id="SM00852"/>
    </source>
</evidence>
<dbReference type="GO" id="GO:0006777">
    <property type="term" value="P:Mo-molybdopterin cofactor biosynthetic process"/>
    <property type="evidence" value="ECO:0007669"/>
    <property type="project" value="UniProtKB-UniRule"/>
</dbReference>
<dbReference type="AlphaFoldDB" id="A0A2C8F9S8"/>
<comment type="function">
    <text evidence="1 6">Catalyzes the insertion of molybdate into adenylated molybdopterin with the concomitant release of AMP.</text>
</comment>
<feature type="domain" description="MoaB/Mog" evidence="7">
    <location>
        <begin position="183"/>
        <end position="324"/>
    </location>
</feature>
<name>A0A2C8F9S8_9BACT</name>
<dbReference type="GO" id="GO:0005829">
    <property type="term" value="C:cytosol"/>
    <property type="evidence" value="ECO:0007669"/>
    <property type="project" value="TreeGrafter"/>
</dbReference>
<protein>
    <recommendedName>
        <fullName evidence="6">Molybdopterin molybdenumtransferase</fullName>
        <ecNumber evidence="6">2.10.1.1</ecNumber>
    </recommendedName>
</protein>
<comment type="cofactor">
    <cofactor evidence="6">
        <name>Mg(2+)</name>
        <dbReference type="ChEBI" id="CHEBI:18420"/>
    </cofactor>
</comment>
<dbReference type="GO" id="GO:0061599">
    <property type="term" value="F:molybdopterin molybdotransferase activity"/>
    <property type="evidence" value="ECO:0007669"/>
    <property type="project" value="UniProtKB-UniRule"/>
</dbReference>
<evidence type="ECO:0000256" key="3">
    <source>
        <dbReference type="ARBA" id="ARBA00010763"/>
    </source>
</evidence>
<dbReference type="PROSITE" id="PS01078">
    <property type="entry name" value="MOCF_BIOSYNTHESIS_1"/>
    <property type="match status" value="1"/>
</dbReference>
<dbReference type="SMART" id="SM00852">
    <property type="entry name" value="MoCF_biosynth"/>
    <property type="match status" value="1"/>
</dbReference>
<keyword evidence="6" id="KW-0808">Transferase</keyword>
<dbReference type="InterPro" id="IPR008284">
    <property type="entry name" value="MoCF_biosynth_CS"/>
</dbReference>
<dbReference type="Proteomes" id="UP000219215">
    <property type="component" value="Chromosome DPRO"/>
</dbReference>
<dbReference type="RefSeq" id="WP_097012090.1">
    <property type="nucleotide sequence ID" value="NZ_LT907975.1"/>
</dbReference>
<evidence type="ECO:0000313" key="8">
    <source>
        <dbReference type="EMBL" id="SOB59181.1"/>
    </source>
</evidence>
<keyword evidence="4 6" id="KW-0501">Molybdenum cofactor biosynthesis</keyword>
<dbReference type="Gene3D" id="2.40.340.10">
    <property type="entry name" value="MoeA, C-terminal, domain IV"/>
    <property type="match status" value="1"/>
</dbReference>
<dbReference type="InterPro" id="IPR036425">
    <property type="entry name" value="MoaB/Mog-like_dom_sf"/>
</dbReference>
<dbReference type="Gene3D" id="2.170.190.11">
    <property type="entry name" value="Molybdopterin biosynthesis moea protein, domain 3"/>
    <property type="match status" value="1"/>
</dbReference>
<dbReference type="OrthoDB" id="9804758at2"/>
<accession>A0A2C8F9S8</accession>
<gene>
    <name evidence="8" type="ORF">DPRO_2275</name>
</gene>
<proteinExistence type="inferred from homology"/>